<evidence type="ECO:0000256" key="5">
    <source>
        <dbReference type="ARBA" id="ARBA00023204"/>
    </source>
</evidence>
<evidence type="ECO:0000256" key="2">
    <source>
        <dbReference type="ARBA" id="ARBA00022618"/>
    </source>
</evidence>
<dbReference type="EMBL" id="CACTIH010003983">
    <property type="protein sequence ID" value="CAA2988301.1"/>
    <property type="molecule type" value="Genomic_DNA"/>
</dbReference>
<evidence type="ECO:0000256" key="7">
    <source>
        <dbReference type="ARBA" id="ARBA00023306"/>
    </source>
</evidence>
<evidence type="ECO:0000256" key="1">
    <source>
        <dbReference type="ARBA" id="ARBA00004123"/>
    </source>
</evidence>
<evidence type="ECO:0000313" key="9">
    <source>
        <dbReference type="EMBL" id="CAA2988302.1"/>
    </source>
</evidence>
<dbReference type="Gramene" id="OE9A106335T2">
    <property type="protein sequence ID" value="OE9A106335C2"/>
    <property type="gene ID" value="OE9A106335"/>
</dbReference>
<keyword evidence="4" id="KW-0498">Mitosis</keyword>
<dbReference type="PANTHER" id="PTHR12663:SF50">
    <property type="entry name" value="SISTER CHROMATID COHESION PROTEIN PDS5 HOMOLOG B"/>
    <property type="match status" value="1"/>
</dbReference>
<keyword evidence="10" id="KW-1185">Reference proteome</keyword>
<evidence type="ECO:0000313" key="10">
    <source>
        <dbReference type="Proteomes" id="UP000594638"/>
    </source>
</evidence>
<reference evidence="9 10" key="1">
    <citation type="submission" date="2019-12" db="EMBL/GenBank/DDBJ databases">
        <authorList>
            <person name="Alioto T."/>
            <person name="Alioto T."/>
            <person name="Gomez Garrido J."/>
        </authorList>
    </citation>
    <scope>NUCLEOTIDE SEQUENCE [LARGE SCALE GENOMIC DNA]</scope>
</reference>
<keyword evidence="3" id="KW-0227">DNA damage</keyword>
<dbReference type="GO" id="GO:0051301">
    <property type="term" value="P:cell division"/>
    <property type="evidence" value="ECO:0007669"/>
    <property type="project" value="UniProtKB-KW"/>
</dbReference>
<name>A0A8S0S849_OLEEU</name>
<organism evidence="9 10">
    <name type="scientific">Olea europaea subsp. europaea</name>
    <dbReference type="NCBI Taxonomy" id="158383"/>
    <lineage>
        <taxon>Eukaryota</taxon>
        <taxon>Viridiplantae</taxon>
        <taxon>Streptophyta</taxon>
        <taxon>Embryophyta</taxon>
        <taxon>Tracheophyta</taxon>
        <taxon>Spermatophyta</taxon>
        <taxon>Magnoliopsida</taxon>
        <taxon>eudicotyledons</taxon>
        <taxon>Gunneridae</taxon>
        <taxon>Pentapetalae</taxon>
        <taxon>asterids</taxon>
        <taxon>lamiids</taxon>
        <taxon>Lamiales</taxon>
        <taxon>Oleaceae</taxon>
        <taxon>Oleeae</taxon>
        <taxon>Olea</taxon>
    </lineage>
</organism>
<gene>
    <name evidence="9" type="ORF">OLEA9_A106335</name>
</gene>
<dbReference type="GO" id="GO:0005634">
    <property type="term" value="C:nucleus"/>
    <property type="evidence" value="ECO:0007669"/>
    <property type="project" value="UniProtKB-SubCell"/>
</dbReference>
<keyword evidence="5" id="KW-0234">DNA repair</keyword>
<dbReference type="InterPro" id="IPR011989">
    <property type="entry name" value="ARM-like"/>
</dbReference>
<dbReference type="SUPFAM" id="SSF48371">
    <property type="entry name" value="ARM repeat"/>
    <property type="match status" value="1"/>
</dbReference>
<dbReference type="InterPro" id="IPR016024">
    <property type="entry name" value="ARM-type_fold"/>
</dbReference>
<dbReference type="PANTHER" id="PTHR12663">
    <property type="entry name" value="ANDROGEN INDUCED INHIBITOR OF PROLIFERATION AS3 / PDS5-RELATED"/>
    <property type="match status" value="1"/>
</dbReference>
<keyword evidence="7" id="KW-0131">Cell cycle</keyword>
<protein>
    <submittedName>
        <fullName evidence="9">Sister chromatid cohesion PDS5 homolog A isoform X2</fullName>
    </submittedName>
</protein>
<feature type="compositionally biased region" description="Polar residues" evidence="8">
    <location>
        <begin position="1183"/>
        <end position="1200"/>
    </location>
</feature>
<dbReference type="Proteomes" id="UP000594638">
    <property type="component" value="Unassembled WGS sequence"/>
</dbReference>
<dbReference type="GO" id="GO:0007064">
    <property type="term" value="P:mitotic sister chromatid cohesion"/>
    <property type="evidence" value="ECO:0007669"/>
    <property type="project" value="InterPro"/>
</dbReference>
<comment type="caution">
    <text evidence="9">The sequence shown here is derived from an EMBL/GenBank/DDBJ whole genome shotgun (WGS) entry which is preliminary data.</text>
</comment>
<dbReference type="GO" id="GO:0035825">
    <property type="term" value="P:homologous recombination"/>
    <property type="evidence" value="ECO:0007669"/>
    <property type="project" value="UniProtKB-ARBA"/>
</dbReference>
<dbReference type="CDD" id="cd19953">
    <property type="entry name" value="PDS5"/>
    <property type="match status" value="1"/>
</dbReference>
<proteinExistence type="predicted"/>
<dbReference type="Gramene" id="OE9A106335T4">
    <property type="protein sequence ID" value="OE9A106335C4"/>
    <property type="gene ID" value="OE9A106335"/>
</dbReference>
<dbReference type="InterPro" id="IPR039776">
    <property type="entry name" value="Pds5"/>
</dbReference>
<dbReference type="GO" id="GO:0000785">
    <property type="term" value="C:chromatin"/>
    <property type="evidence" value="ECO:0007669"/>
    <property type="project" value="TreeGrafter"/>
</dbReference>
<dbReference type="Pfam" id="PF20168">
    <property type="entry name" value="PDS5"/>
    <property type="match status" value="1"/>
</dbReference>
<evidence type="ECO:0000256" key="3">
    <source>
        <dbReference type="ARBA" id="ARBA00022763"/>
    </source>
</evidence>
<keyword evidence="2" id="KW-0132">Cell division</keyword>
<dbReference type="Gene3D" id="1.25.10.10">
    <property type="entry name" value="Leucine-rich Repeat Variant"/>
    <property type="match status" value="1"/>
</dbReference>
<sequence length="1382" mass="156241">MEEATNENEAKQVVTRIGKQLAAYNICPNKDTLVKLLKEATSAFPELKQSESLKPTIKPLSDSLVRHGLLLHKDKDIRLLVGICFCEIIRILAPNPDFSDAVFRDIFRLLVSTFGELENTKSPYFSRWAKLLDTVAQLQFCVIMLDIGCEDLVIKMFKRFFSVVRDDHPRSLITSMSSIITRILEEKVEEADTDPLILEGSASLPLLDVILHNLIKERKGVSSASFQLAVSVVQNCGEKLERYICKFLRSCILNRDAVGSALKEFYHEIIHEIFRYAPQMLFSVVPSLTHELLTDQVDVRIKALNLIRKLLELPGQHFAQEYRHVFVELLNRFSDKSAEVRLSALSCAKALYMTNPSGRESVEVLSAIEGRLLDFDDRVRMEAVSVLCDLVKSYLNVVPSESISRAAERLRDKKISVRRKALQKLLELYRDYCTRCATGIASLNDHIEQIPCKILMLSYDKDCQEFRPQSMELVLVDLFPSSLQIEERTRHWISIFSLFKSPHLMALKIVLSQKRRLRDEMQVFLTLRKQKEENCPAEAERIIEASFLKMSASFPDPLKAKDCFHKLNELKDCRIFSMLQEFLEKETTTDVQTTMDEYCRKIGDQNLSEFLQLLVMKCSFNVFSFDHVRCILDCLSSDRFENKHLKNYSVQLLLTIISAFPSLLRGSEKQFQLLLIEEIIPFNEQLIEMLAREGSQISINLSDMYSSFEKVCLEGTRAESKLTVSAIAALIGTSEQLIISKLCKRLVDSLCSGQNIPTVLQSIGCMAQHSVLTYDAQEKEITKYIVEEIFQGKDNLVPEYCDLFDETSKCCSICKLKVFGLKTLVRSFLPHKHTRISRPINYLLEIILEMLQKGRFSDVTVPCEFDEAQIRLAAAKSVLRLSRKWDLHISPQIFRLTVLMAKDRSPLLRRSFVNKVYKLLKAHAIPSRYACAFSYGALDFLKDLRDDSLKYLEEFIREYSKGAQNHETASTQGATDCPAYIIVFLVHVLAHDTSFPDPDCQDEDVYAQFLSPLLVTLQALVNDDLVDGDMNVIHTATSYVRGILRAIKMAEDAVDTQVTPKLRLLAEAGLSILNSLNCSRGDVSHIPGLILLPSSLYRSSPGGKRKDYFYSFPGYKLDESFMKNLVHSLKTGVLWAASDGSRRDRQLHQVPSMQNGIKYSKSKLASCKTVNLSIDRNKEQGEKSNTGQKVQNGTSSQEVNTGGKEDHVVSSFHGSVGLHKEFSMDDEHDVESNENGEVIIGNQQIALSCDSGTNPLLAQKVVSLSSSREKETITGCSIASANTSTFSRAAYHIEHCSSKDLVDLQSRHCDHGDDSSLSGQREIDKILGSDTEPDNLSKRDFCIKKVPLAVKMKKGRKSVIDTSASEVIDTNDAIARTRRRKV</sequence>
<feature type="region of interest" description="Disordered" evidence="8">
    <location>
        <begin position="1175"/>
        <end position="1206"/>
    </location>
</feature>
<dbReference type="GO" id="GO:0006281">
    <property type="term" value="P:DNA repair"/>
    <property type="evidence" value="ECO:0007669"/>
    <property type="project" value="UniProtKB-KW"/>
</dbReference>
<keyword evidence="6" id="KW-0539">Nucleus</keyword>
<comment type="subcellular location">
    <subcellularLocation>
        <location evidence="1">Nucleus</location>
    </subcellularLocation>
</comment>
<evidence type="ECO:0000256" key="8">
    <source>
        <dbReference type="SAM" id="MobiDB-lite"/>
    </source>
</evidence>
<evidence type="ECO:0000256" key="6">
    <source>
        <dbReference type="ARBA" id="ARBA00023242"/>
    </source>
</evidence>
<accession>A0A8S0S849</accession>
<dbReference type="OrthoDB" id="200660at2759"/>
<dbReference type="EMBL" id="CACTIH010003983">
    <property type="protein sequence ID" value="CAA2988302.1"/>
    <property type="molecule type" value="Genomic_DNA"/>
</dbReference>
<evidence type="ECO:0000256" key="4">
    <source>
        <dbReference type="ARBA" id="ARBA00022776"/>
    </source>
</evidence>